<feature type="coiled-coil region" evidence="1">
    <location>
        <begin position="246"/>
        <end position="280"/>
    </location>
</feature>
<accession>A0A8S5QM10</accession>
<evidence type="ECO:0000256" key="2">
    <source>
        <dbReference type="SAM" id="MobiDB-lite"/>
    </source>
</evidence>
<feature type="region of interest" description="Disordered" evidence="2">
    <location>
        <begin position="689"/>
        <end position="755"/>
    </location>
</feature>
<reference evidence="3" key="1">
    <citation type="journal article" date="2021" name="Proc. Natl. Acad. Sci. U.S.A.">
        <title>A Catalog of Tens of Thousands of Viruses from Human Metagenomes Reveals Hidden Associations with Chronic Diseases.</title>
        <authorList>
            <person name="Tisza M.J."/>
            <person name="Buck C.B."/>
        </authorList>
    </citation>
    <scope>NUCLEOTIDE SEQUENCE</scope>
    <source>
        <strain evidence="3">CtQad106</strain>
    </source>
</reference>
<feature type="compositionally biased region" description="Basic and acidic residues" evidence="2">
    <location>
        <begin position="724"/>
        <end position="735"/>
    </location>
</feature>
<feature type="region of interest" description="Disordered" evidence="2">
    <location>
        <begin position="584"/>
        <end position="622"/>
    </location>
</feature>
<keyword evidence="1" id="KW-0175">Coiled coil</keyword>
<feature type="compositionally biased region" description="Low complexity" evidence="2">
    <location>
        <begin position="609"/>
        <end position="622"/>
    </location>
</feature>
<feature type="coiled-coil region" evidence="1">
    <location>
        <begin position="68"/>
        <end position="135"/>
    </location>
</feature>
<protein>
    <submittedName>
        <fullName evidence="3">Uncharacterized protein</fullName>
    </submittedName>
</protein>
<organism evidence="3">
    <name type="scientific">Ackermannviridae sp. ctQad106</name>
    <dbReference type="NCBI Taxonomy" id="2826820"/>
    <lineage>
        <taxon>Viruses</taxon>
        <taxon>Duplodnaviria</taxon>
        <taxon>Heunggongvirae</taxon>
        <taxon>Uroviricota</taxon>
        <taxon>Caudoviricetes</taxon>
        <taxon>Pantevenvirales</taxon>
        <taxon>Ackermannviridae</taxon>
    </lineage>
</organism>
<evidence type="ECO:0000313" key="3">
    <source>
        <dbReference type="EMBL" id="DAE20294.1"/>
    </source>
</evidence>
<dbReference type="EMBL" id="BK015691">
    <property type="protein sequence ID" value="DAE20294.1"/>
    <property type="molecule type" value="Genomic_DNA"/>
</dbReference>
<evidence type="ECO:0000256" key="1">
    <source>
        <dbReference type="SAM" id="Coils"/>
    </source>
</evidence>
<name>A0A8S5QM10_9CAUD</name>
<feature type="compositionally biased region" description="Polar residues" evidence="2">
    <location>
        <begin position="691"/>
        <end position="705"/>
    </location>
</feature>
<sequence>MPYSDQEAFLNAYLKNYAQAQQNAINSGKTGMSSARYTGQQAMNAAPTTLPDYGDIASSFTSAYTKQLAAVEAQREKEAKAAQAAAEKEARAAASAAKKASSSTTKSKKLKKEELKALDSELEEMAKTRVALQERKETQDTNTRERIKENVGDTAGISSLTAASRTFAPERKGSATKKRLSLRLAAGVKGLAKGASTYKQMQKARGGVSAEDSVDLGGVQTPQATVAKQKSRTKARASVAKQNFTTQELDARLTATNQRMRELQKQGKTKTREYRQLQNQHDTYATALGVDSFAGRAGATGLGAVSGFAAGVANMGDATARAIRGQSASMDIPEYEAASDDLQEANEQRDALIQMGRAYTDTPNGPVATPEFQQVLDRIASAKGVRAENQVTPERNQVVNNMLDFAQNQNQKAQAGLGNTGRFLVGTIGSVAQNLPAFAAAAAVPEAAPVLIPALMGASAAGNRENELEQRGVPLNQAVLRSGLSGVVSGITNKLPLEQGAELIAGNGPGIVRAMARQALSEGGQEASEYAADYGLDVLAGDPDANFSLAELGQQALGGALGGAISAAGSSLIGSGVNRAREAFGDNGNAPVDTDVQQAEPVSPSTETAPQQPAAAAQDAVQSPVTAAVEAFRNGTLTNQQLDDLKPGGALRSEFEAATGMTLPETSSATRNALKAGMQEEIPYLRPVDSAENTGYDGTNETYTGGASDDGTGRGNGKIAEPNGEGREGIPELLRDAGNSHGAQASEGLVGNWNPSGGTQVLRGFLNVSPETQAAVERSGATPLELRDTTSDPQLFSSALEEARQKNPHGLMVSPKTVEELSQPETRTFMSADNMAGALVTADGDIEAVFKNPQSKAKQAATSLLITAVENGGRKLDCYGEGLVRTYNNRGFEAVARIPFNAEEVEAGWTYGKRDVYVMKLRDGVTAQDIANRLTLPEEDGGFHQQTMQELANLPVFDDYDEALAYRDSLLTTPAETGNIPELMPTANQSVQEPIPTLADHPNTVGSMESAFDAPEAPTRDINTQRRILDGLDDQRIKDLGPLDQDTHTVYTDEKARYDARQQMDLAYQEALQQGQDPSQAIQTALDTEMARLRGQEGAWNKTDRYTADVIQEELKRQWQNVEPGSDEYLVAQARYSAWASEERERASEAGRNLQANAGRLTGNSVTEKAQNMVHKIIGAYADKELSNGTKKQLSEFADDLAAEAEQLFGEGRQDLTSGMDTVSRMDKAAARVKELAQKYKVSITEEQQRRLAASMLAGDKSESYYDRLLEFASGIEEIDLDTLERVDNYIYQMQGMPDNKERYTIEQRMYWELAQKLYPKAGFMDKVASWRYLCMLGNVRTHMRNLVSNVLMDATTRTKDTVAAVIEAAAQKIGVIDESERTKAILNPFSESDKALRGAAYKFATENMYSELSGGRYSFQTEIQRARQVWKNKGLEWLRNASSDTLGEEDRIGPAGLAAPFLESDGAIGDFARKWTDAVQAKGEAGKIMLGGKNNSFASAMAQYLKAHGYDASVFEATDEKSRGAIAYAAAYAKQEAFRATFAEANETAKWLNSAPGGAKLVVDALDPFAKTSGNVFKQGLRYSPVGLLNGLKKLAETSVNQKRGRGTVYQSSEIINSISEGLTGSAIMVLGGWLASMGVLRATGKEEEKGLDTAEGKQDYSFQIGNHNYTMDWTTPASMPLIMGASLYENGVSIDNIITAAASLGDPVLDTMMLQSVQDTIDTIRYSGTDGTLGTLGNLGVQVGSSYAGQFVPTALGQVARSVDDTRRDSYGGGDSSLSRSVNRFIRKQENKIPFLSETNEPYVDVWGNERKNAGGNFAARLAFNTISPGFYSTDTEDETGRALRELAETTGNAAVLPSRASSSIDYNGGHYRLSPEEYTTYLKTSGQTAKYFADAITQSNLDPSEQEELIPQLYNVAKQIATQEVRDDYVPSTTYQSIMQLYNALGPDAVIDYKLMRLNADTNDNGRISKDEATAYLDHTGWSQSKKSAFLTATNKGWKNPYD</sequence>
<proteinExistence type="predicted"/>